<dbReference type="InterPro" id="IPR001563">
    <property type="entry name" value="Peptidase_S10"/>
</dbReference>
<evidence type="ECO:0000256" key="3">
    <source>
        <dbReference type="ARBA" id="ARBA00022729"/>
    </source>
</evidence>
<reference evidence="7 8" key="1">
    <citation type="submission" date="2020-08" db="EMBL/GenBank/DDBJ databases">
        <title>Genomic Encyclopedia of Type Strains, Phase IV (KMG-IV): sequencing the most valuable type-strain genomes for metagenomic binning, comparative biology and taxonomic classification.</title>
        <authorList>
            <person name="Goeker M."/>
        </authorList>
    </citation>
    <scope>NUCLEOTIDE SEQUENCE [LARGE SCALE GENOMIC DNA]</scope>
    <source>
        <strain evidence="7 8">DSM 29514</strain>
    </source>
</reference>
<evidence type="ECO:0000256" key="4">
    <source>
        <dbReference type="ARBA" id="ARBA00022801"/>
    </source>
</evidence>
<dbReference type="InterPro" id="IPR029058">
    <property type="entry name" value="AB_hydrolase_fold"/>
</dbReference>
<evidence type="ECO:0000256" key="5">
    <source>
        <dbReference type="ARBA" id="ARBA00023180"/>
    </source>
</evidence>
<keyword evidence="2" id="KW-0645">Protease</keyword>
<dbReference type="SUPFAM" id="SSF53474">
    <property type="entry name" value="alpha/beta-Hydrolases"/>
    <property type="match status" value="1"/>
</dbReference>
<evidence type="ECO:0000313" key="8">
    <source>
        <dbReference type="Proteomes" id="UP000519897"/>
    </source>
</evidence>
<name>A0A7W6PRT0_9HYPH</name>
<dbReference type="PANTHER" id="PTHR11802">
    <property type="entry name" value="SERINE PROTEASE FAMILY S10 SERINE CARBOXYPEPTIDASE"/>
    <property type="match status" value="1"/>
</dbReference>
<evidence type="ECO:0000256" key="1">
    <source>
        <dbReference type="ARBA" id="ARBA00022645"/>
    </source>
</evidence>
<evidence type="ECO:0000313" key="7">
    <source>
        <dbReference type="EMBL" id="MBB4145555.1"/>
    </source>
</evidence>
<keyword evidence="1 7" id="KW-0121">Carboxypeptidase</keyword>
<dbReference type="EMBL" id="JACIEC010000008">
    <property type="protein sequence ID" value="MBB4145555.1"/>
    <property type="molecule type" value="Genomic_DNA"/>
</dbReference>
<keyword evidence="4" id="KW-0378">Hydrolase</keyword>
<organism evidence="7 8">
    <name type="scientific">Rhizobium rhizoryzae</name>
    <dbReference type="NCBI Taxonomy" id="451876"/>
    <lineage>
        <taxon>Bacteria</taxon>
        <taxon>Pseudomonadati</taxon>
        <taxon>Pseudomonadota</taxon>
        <taxon>Alphaproteobacteria</taxon>
        <taxon>Hyphomicrobiales</taxon>
        <taxon>Rhizobiaceae</taxon>
        <taxon>Rhizobium/Agrobacterium group</taxon>
        <taxon>Rhizobium</taxon>
    </lineage>
</organism>
<sequence length="500" mass="54155">MISALVAAVGLAAPGFAQERPRGERAEQASPDPSGLLDLLPSDVTTEAVLKTSQGEMAYRATAGTLALRGSDGKVTARIFYTAYRAKDPVQDRPITFAFNGGPGAASAYLHLGLVGPKILPFEGANRDGTRPELRDNPESWLAFTDLVLIDPVGTGWSRAVNDDAAARFYGVRQDAESLAKAIALYVQNNGVLAAPKYLLGESYGGFRAAKVALALKNNQNMVPAGIIMVSPLMEGRFVFGPEKDPLAAALQFPSLVAAQMERKGTFTTDGVMLAERFANRDYVSALIDPPEQGADADAIYDRIATMTGLARQDVVRTRGFVGEIYAKQAAGEGQILSPYDASVPVPDAYPEASYARNDDPILEGYTRAYGSAFAAYARDVLGFKTEMTYSLLNEEVNRRWEWNGGRGGDARVSASIANDLRDLLSVIPSFRVMVVHGYSDILTPYGASRFVLNHLPESIAKDRTQLRLYRGGHMFYTNDAERSKMFGDAAQFYGRQSGR</sequence>
<dbReference type="Proteomes" id="UP000519897">
    <property type="component" value="Unassembled WGS sequence"/>
</dbReference>
<accession>A0A7W6PRT0</accession>
<proteinExistence type="predicted"/>
<dbReference type="GO" id="GO:0006508">
    <property type="term" value="P:proteolysis"/>
    <property type="evidence" value="ECO:0007669"/>
    <property type="project" value="UniProtKB-KW"/>
</dbReference>
<keyword evidence="8" id="KW-1185">Reference proteome</keyword>
<evidence type="ECO:0000256" key="6">
    <source>
        <dbReference type="SAM" id="MobiDB-lite"/>
    </source>
</evidence>
<dbReference type="PANTHER" id="PTHR11802:SF3">
    <property type="entry name" value="RETINOID-INDUCIBLE SERINE CARBOXYPEPTIDASE"/>
    <property type="match status" value="1"/>
</dbReference>
<protein>
    <submittedName>
        <fullName evidence="7">Carboxypeptidase C (Cathepsin A)</fullName>
    </submittedName>
</protein>
<dbReference type="GO" id="GO:0004185">
    <property type="term" value="F:serine-type carboxypeptidase activity"/>
    <property type="evidence" value="ECO:0007669"/>
    <property type="project" value="InterPro"/>
</dbReference>
<dbReference type="RefSeq" id="WP_246251364.1">
    <property type="nucleotide sequence ID" value="NZ_CP049249.1"/>
</dbReference>
<comment type="caution">
    <text evidence="7">The sequence shown here is derived from an EMBL/GenBank/DDBJ whole genome shotgun (WGS) entry which is preliminary data.</text>
</comment>
<dbReference type="AlphaFoldDB" id="A0A7W6PRT0"/>
<dbReference type="Pfam" id="PF00450">
    <property type="entry name" value="Peptidase_S10"/>
    <property type="match status" value="1"/>
</dbReference>
<evidence type="ECO:0000256" key="2">
    <source>
        <dbReference type="ARBA" id="ARBA00022670"/>
    </source>
</evidence>
<feature type="region of interest" description="Disordered" evidence="6">
    <location>
        <begin position="18"/>
        <end position="38"/>
    </location>
</feature>
<gene>
    <name evidence="7" type="ORF">GGQ72_004119</name>
</gene>
<dbReference type="Gene3D" id="3.40.50.1820">
    <property type="entry name" value="alpha/beta hydrolase"/>
    <property type="match status" value="1"/>
</dbReference>
<keyword evidence="3" id="KW-0732">Signal</keyword>
<keyword evidence="5" id="KW-0325">Glycoprotein</keyword>